<keyword evidence="3" id="KW-1185">Reference proteome</keyword>
<evidence type="ECO:0000256" key="1">
    <source>
        <dbReference type="SAM" id="MobiDB-lite"/>
    </source>
</evidence>
<name>A0AAD9HSK7_9PEZI</name>
<organism evidence="2 3">
    <name type="scientific">Colletotrichum zoysiae</name>
    <dbReference type="NCBI Taxonomy" id="1216348"/>
    <lineage>
        <taxon>Eukaryota</taxon>
        <taxon>Fungi</taxon>
        <taxon>Dikarya</taxon>
        <taxon>Ascomycota</taxon>
        <taxon>Pezizomycotina</taxon>
        <taxon>Sordariomycetes</taxon>
        <taxon>Hypocreomycetidae</taxon>
        <taxon>Glomerellales</taxon>
        <taxon>Glomerellaceae</taxon>
        <taxon>Colletotrichum</taxon>
        <taxon>Colletotrichum graminicola species complex</taxon>
    </lineage>
</organism>
<dbReference type="AlphaFoldDB" id="A0AAD9HSK7"/>
<evidence type="ECO:0000313" key="3">
    <source>
        <dbReference type="Proteomes" id="UP001232148"/>
    </source>
</evidence>
<feature type="region of interest" description="Disordered" evidence="1">
    <location>
        <begin position="21"/>
        <end position="42"/>
    </location>
</feature>
<reference evidence="2" key="1">
    <citation type="submission" date="2021-06" db="EMBL/GenBank/DDBJ databases">
        <title>Comparative genomics, transcriptomics and evolutionary studies reveal genomic signatures of adaptation to plant cell wall in hemibiotrophic fungi.</title>
        <authorList>
            <consortium name="DOE Joint Genome Institute"/>
            <person name="Baroncelli R."/>
            <person name="Diaz J.F."/>
            <person name="Benocci T."/>
            <person name="Peng M."/>
            <person name="Battaglia E."/>
            <person name="Haridas S."/>
            <person name="Andreopoulos W."/>
            <person name="Labutti K."/>
            <person name="Pangilinan J."/>
            <person name="Floch G.L."/>
            <person name="Makela M.R."/>
            <person name="Henrissat B."/>
            <person name="Grigoriev I.V."/>
            <person name="Crouch J.A."/>
            <person name="De Vries R.P."/>
            <person name="Sukno S.A."/>
            <person name="Thon M.R."/>
        </authorList>
    </citation>
    <scope>NUCLEOTIDE SEQUENCE</scope>
    <source>
        <strain evidence="2">MAFF235873</strain>
    </source>
</reference>
<dbReference type="EMBL" id="MU842821">
    <property type="protein sequence ID" value="KAK2033577.1"/>
    <property type="molecule type" value="Genomic_DNA"/>
</dbReference>
<gene>
    <name evidence="2" type="ORF">LX32DRAFT_75762</name>
</gene>
<protein>
    <submittedName>
        <fullName evidence="2">Uncharacterized protein</fullName>
    </submittedName>
</protein>
<proteinExistence type="predicted"/>
<accession>A0AAD9HSK7</accession>
<dbReference type="Proteomes" id="UP001232148">
    <property type="component" value="Unassembled WGS sequence"/>
</dbReference>
<comment type="caution">
    <text evidence="2">The sequence shown here is derived from an EMBL/GenBank/DDBJ whole genome shotgun (WGS) entry which is preliminary data.</text>
</comment>
<sequence>MMGCPRDTTISYAKGYITRGESSERSGAAVTKRNRGAGTLPSESHWSHLNMTCILRRRGMVSNQGRWVIEAAVSSANRFSHSHYRSEGRQAGRQQAIHTVVADIPYLYPSRIYPERTNGPRAPLCPSPSSSNKVVHRGAVSLVRLTDAL</sequence>
<evidence type="ECO:0000313" key="2">
    <source>
        <dbReference type="EMBL" id="KAK2033577.1"/>
    </source>
</evidence>